<dbReference type="Pfam" id="PF12774">
    <property type="entry name" value="AAA_6"/>
    <property type="match status" value="1"/>
</dbReference>
<evidence type="ECO:0000259" key="9">
    <source>
        <dbReference type="Pfam" id="PF17852"/>
    </source>
</evidence>
<evidence type="ECO:0000259" key="5">
    <source>
        <dbReference type="Pfam" id="PF08393"/>
    </source>
</evidence>
<feature type="coiled-coil region" evidence="3">
    <location>
        <begin position="3163"/>
        <end position="3215"/>
    </location>
</feature>
<dbReference type="Pfam" id="PF12780">
    <property type="entry name" value="AAA_8"/>
    <property type="match status" value="1"/>
</dbReference>
<dbReference type="InterPro" id="IPR013602">
    <property type="entry name" value="Dynein_heavy_linker"/>
</dbReference>
<evidence type="ECO:0000259" key="7">
    <source>
        <dbReference type="Pfam" id="PF12777"/>
    </source>
</evidence>
<feature type="domain" description="Dynein heavy chain hydrolytic ATP-binding dynein motor region" evidence="6">
    <location>
        <begin position="1628"/>
        <end position="1746"/>
    </location>
</feature>
<accession>A0A814PQZ3</accession>
<dbReference type="Pfam" id="PF12777">
    <property type="entry name" value="MT"/>
    <property type="match status" value="1"/>
</dbReference>
<dbReference type="EMBL" id="CAJNOJ010000100">
    <property type="protein sequence ID" value="CAF1109493.1"/>
    <property type="molecule type" value="Genomic_DNA"/>
</dbReference>
<feature type="coiled-coil region" evidence="3">
    <location>
        <begin position="499"/>
        <end position="526"/>
    </location>
</feature>
<dbReference type="Gene3D" id="1.20.140.100">
    <property type="entry name" value="Dynein heavy chain, N-terminal domain 2"/>
    <property type="match status" value="1"/>
</dbReference>
<evidence type="ECO:0000256" key="1">
    <source>
        <dbReference type="ARBA" id="ARBA00008887"/>
    </source>
</evidence>
<dbReference type="PANTHER" id="PTHR45703">
    <property type="entry name" value="DYNEIN HEAVY CHAIN"/>
    <property type="match status" value="1"/>
</dbReference>
<feature type="domain" description="Dynein heavy chain AAA 5 extension" evidence="9">
    <location>
        <begin position="2161"/>
        <end position="2272"/>
    </location>
</feature>
<protein>
    <submittedName>
        <fullName evidence="10">Uncharacterized protein</fullName>
    </submittedName>
</protein>
<dbReference type="Gene3D" id="1.20.58.1120">
    <property type="match status" value="1"/>
</dbReference>
<evidence type="ECO:0000256" key="3">
    <source>
        <dbReference type="SAM" id="Coils"/>
    </source>
</evidence>
<feature type="domain" description="Dynein heavy chain linker" evidence="5">
    <location>
        <begin position="999"/>
        <end position="1161"/>
    </location>
</feature>
<dbReference type="Gene3D" id="1.20.920.20">
    <property type="match status" value="1"/>
</dbReference>
<dbReference type="Gene3D" id="3.40.50.300">
    <property type="entry name" value="P-loop containing nucleotide triphosphate hydrolases"/>
    <property type="match status" value="3"/>
</dbReference>
<dbReference type="Proteomes" id="UP000663852">
    <property type="component" value="Unassembled WGS sequence"/>
</dbReference>
<dbReference type="Gene3D" id="3.20.180.20">
    <property type="entry name" value="Dynein heavy chain, N-terminal domain 2"/>
    <property type="match status" value="1"/>
</dbReference>
<feature type="domain" description="Dynein heavy chain AAA module D4" evidence="8">
    <location>
        <begin position="2697"/>
        <end position="2928"/>
    </location>
</feature>
<organism evidence="10 11">
    <name type="scientific">Adineta ricciae</name>
    <name type="common">Rotifer</name>
    <dbReference type="NCBI Taxonomy" id="249248"/>
    <lineage>
        <taxon>Eukaryota</taxon>
        <taxon>Metazoa</taxon>
        <taxon>Spiralia</taxon>
        <taxon>Gnathifera</taxon>
        <taxon>Rotifera</taxon>
        <taxon>Eurotatoria</taxon>
        <taxon>Bdelloidea</taxon>
        <taxon>Adinetida</taxon>
        <taxon>Adinetidae</taxon>
        <taxon>Adineta</taxon>
    </lineage>
</organism>
<feature type="domain" description="Dynein heavy chain linker" evidence="5">
    <location>
        <begin position="1214"/>
        <end position="1488"/>
    </location>
</feature>
<evidence type="ECO:0000259" key="6">
    <source>
        <dbReference type="Pfam" id="PF12774"/>
    </source>
</evidence>
<feature type="region of interest" description="Disordered" evidence="4">
    <location>
        <begin position="1187"/>
        <end position="1206"/>
    </location>
</feature>
<dbReference type="InterPro" id="IPR027417">
    <property type="entry name" value="P-loop_NTPase"/>
</dbReference>
<comment type="caution">
    <text evidence="10">The sequence shown here is derived from an EMBL/GenBank/DDBJ whole genome shotgun (WGS) entry which is preliminary data.</text>
</comment>
<evidence type="ECO:0000313" key="10">
    <source>
        <dbReference type="EMBL" id="CAF1109493.1"/>
    </source>
</evidence>
<dbReference type="InterPro" id="IPR026983">
    <property type="entry name" value="DHC"/>
</dbReference>
<dbReference type="GO" id="GO:0051959">
    <property type="term" value="F:dynein light intermediate chain binding"/>
    <property type="evidence" value="ECO:0007669"/>
    <property type="project" value="InterPro"/>
</dbReference>
<dbReference type="InterPro" id="IPR024743">
    <property type="entry name" value="Dynein_HC_stalk"/>
</dbReference>
<feature type="domain" description="Dynein heavy chain coiled coil stalk" evidence="7">
    <location>
        <begin position="3019"/>
        <end position="3289"/>
    </location>
</feature>
<evidence type="ECO:0000313" key="11">
    <source>
        <dbReference type="Proteomes" id="UP000663852"/>
    </source>
</evidence>
<dbReference type="InterPro" id="IPR042228">
    <property type="entry name" value="Dynein_linker_3"/>
</dbReference>
<evidence type="ECO:0000256" key="2">
    <source>
        <dbReference type="ARBA" id="ARBA00023054"/>
    </source>
</evidence>
<dbReference type="GO" id="GO:0045505">
    <property type="term" value="F:dynein intermediate chain binding"/>
    <property type="evidence" value="ECO:0007669"/>
    <property type="project" value="InterPro"/>
</dbReference>
<dbReference type="Gene3D" id="1.20.920.30">
    <property type="match status" value="1"/>
</dbReference>
<name>A0A814PQZ3_ADIRI</name>
<proteinExistence type="inferred from homology"/>
<keyword evidence="2 3" id="KW-0175">Coiled coil</keyword>
<dbReference type="Pfam" id="PF17852">
    <property type="entry name" value="Dynein_AAA_lid"/>
    <property type="match status" value="1"/>
</dbReference>
<dbReference type="GO" id="GO:0005524">
    <property type="term" value="F:ATP binding"/>
    <property type="evidence" value="ECO:0007669"/>
    <property type="project" value="InterPro"/>
</dbReference>
<dbReference type="GO" id="GO:0030286">
    <property type="term" value="C:dynein complex"/>
    <property type="evidence" value="ECO:0007669"/>
    <property type="project" value="InterPro"/>
</dbReference>
<dbReference type="GO" id="GO:0007018">
    <property type="term" value="P:microtubule-based movement"/>
    <property type="evidence" value="ECO:0007669"/>
    <property type="project" value="InterPro"/>
</dbReference>
<feature type="coiled-coil region" evidence="3">
    <location>
        <begin position="2975"/>
        <end position="3044"/>
    </location>
</feature>
<comment type="similarity">
    <text evidence="1">Belongs to the dynein heavy chain family.</text>
</comment>
<evidence type="ECO:0000259" key="8">
    <source>
        <dbReference type="Pfam" id="PF12780"/>
    </source>
</evidence>
<dbReference type="OrthoDB" id="5986589at2759"/>
<evidence type="ECO:0000256" key="4">
    <source>
        <dbReference type="SAM" id="MobiDB-lite"/>
    </source>
</evidence>
<dbReference type="PANTHER" id="PTHR45703:SF36">
    <property type="entry name" value="DYNEIN HEAVY CHAIN, CYTOPLASMIC"/>
    <property type="match status" value="1"/>
</dbReference>
<gene>
    <name evidence="10" type="ORF">EDS130_LOCUS20429</name>
</gene>
<reference evidence="10" key="1">
    <citation type="submission" date="2021-02" db="EMBL/GenBank/DDBJ databases">
        <authorList>
            <person name="Nowell W R."/>
        </authorList>
    </citation>
    <scope>NUCLEOTIDE SEQUENCE</scope>
</reference>
<dbReference type="InterPro" id="IPR042222">
    <property type="entry name" value="Dynein_2_N"/>
</dbReference>
<dbReference type="InterPro" id="IPR024317">
    <property type="entry name" value="Dynein_heavy_chain_D4_dom"/>
</dbReference>
<dbReference type="Pfam" id="PF08393">
    <property type="entry name" value="DHC_N2"/>
    <property type="match status" value="2"/>
</dbReference>
<sequence length="4383" mass="513973">MFKLPDSNAHHTSINNNKYSSEFEADDVQVWTKLFDRSQILDDRDRHRINHIFNKLITSIVKYEREQDFQLLEALAKRLLSPDNGRGENEEPIVLTVLDQERLIKLRTLCKRLKHYDFIEKLLSTMFTREKSNELFLPPINKTPPRTRLSSLSFDDARISLPLKKKPRISAAQSPTSIQTKPKPTIMMHGPLTLQNIYQAIPAATLQFAENEYVWHANRPVNMILATAVQLPNVLTEAAANTNIESEQFFSKMIEDIIHEYEKRHPSDHYAALREWKEKHNVDHYAESITPNQMNGFETLLDVVQRRHLGRVHRYFLNVVSTNRHFNPYDLITVPDNKADPDNHYVFSVFGVLNVRKNGQDVEFFELAEWYRHAKLWHACRQIPFFRDYLVRKEFNRWFSNARFARFARRRHEIRRFICEYQRLTLLPPFLPDMSLALNDLELLVQQHTMHTVEYTKKFYSHIKTIINMTRESCGKKLHVILKCLEEDSLMFDPSSGSLYEQRVRKENLRKELEQLQHDLRNMCSFLNLCSAMLASCLCDIQRDAISQFQLSTVVFLTKLQFDEIESNPTLRYYPSRDDYFNLLQLVLQQPQQMLAEYWGNILELNICLKDTDKFGEIARQEGLTNNCEICGENLYPGLQETCKCKKQQSKGFINEPNYLVIKGHGFFGSATRTEILPFELIFIKDTKYEEEIKNILSQFGVSFDELDAYCESNEWLCEIRRFCLQWTPSQMKEMTEMKEVFPIQEQLKILRDWIDKTRTFEMTYSTSSSPYVIQIDCSIIREGLFKAVSTIYSDLGRYLYEYALMNAQLLIEKFQHASEVLDQRPTALEDYARYVSFLTPHKAELASNQQTIDYFTNLFETIFTHFGHFRLETEEDPIDKSLVDMWKLFQKKLSNAADFIVQEMLIVKERLREIFDKYFHECEIIHYQSTTGVFLDPTQDPLEMIKQLRQNCIRFQAEQEQLKQYADWRASIAANSSNSTYDQDSDLNDLNTVAYWSTEIDHRKDLWKYVEITSTTIKEWKLTFINRFNIPRSREKIECWLRIAEDFNDKVSPNDPVLCYWIKILKDFEQNINLLEKLLSDAMTSEQWRLLFRANGHDYDPKFNYRIQDLIDLNILRVENFDVFLQIHKHATREQKLKEKLTQMQTWIDELYYRMIKYGVAHKTTTVRHRLTSSYRQRLSRYRELRSRASAAQENPPEPISATESSIGLNEESYLMINSQEILRLIEDRLLLLHTNEPFHIDIDNCREQFQQYYTLFDAIKTLTQLWYETQNRWIFVRSALANLIGVNDDRIFFRELHQKFIHADQDFRNFQKTAFQNPSTANLAKVNTNQKQLQTWLNTFNELIAQLEFYLNEQYRSNFGRFYFLSTDELVNLISFGLDPRYYIPYVRQLFRGIHNIQFQLPEQSIGASTNQAVNSAAMDIYAYRLEGTSISNKYQEELPLISKLKLCLPTIDSAQLNTRIISSQSVVKWFQSLENLMKYSLAKSVFQLFDEKIENRLENFLTKKTLQTSNDRSYPLQVRLLVEHVFFSLTMQKHIENQSYTPMRNIKSQIEHQIETLMKSPNTQQNGLIIQQLYFRDVLTKFIEDKTNLTLKSYEWLSLMKYEIDPNARTDQKIHFVQFLNRIHYNFEYIEPSSTFIISPLMERTLFQLTQAVCAYRIGVLHAKPQSGRLTTIQTLAQLCGTNLIAVSCQATTEIEHIRNVHQGLITSNTWCVLKDMQRLTINCLSTLAVAMRHIRVQLEEYRIRFQDFVSPLKRIKSQSDLSFPSESCSVKKHASEYPMEKKFANEHNFIISNNQEILQYPLTYGLFATFDDFYQPLSPTIKFDCRTISISRPDLKIITESFLYLNRLYTLQEQHKCQVTARNLVDFIESLRFIYDEMKTFCSPYVLLRSIIEQSAYVNMKEAILTVLKQNHLYDSHIDGLIDKFFSENQNTESDEEDNDELSCVDILKQEAFDDKIAFDDAEQLFQNASRLMYAIQRHDMIFLIGQSGSAKSGLIRLAERTFNKQMNSANVNPDEHGKQTSIIIETIFPNSYDEDQFYQTKDSFIEQWKQQQMIKLANDISSEQYWIVLDIDSHSNWLTPEKIRYLYKELQTTMSCYKGILKIIIECDDLLIDISHHGQIFVLNVDKFHSRMKLIQSAVTNLELKLHLRDGTLSSIQQFVNDTIEPYINFLQTEHIHDAYINHFTDSFIKILCAFIEQHVIDVQNHLDALNYVFAYCFIWSYAHPIHPKYEQQINSFVRDLLKQYHFSSNDCKLFDFYPDMPAARFIPIHQWLKAHDIAYNSIPEFNGAMRLMSILIAYNQPIGIYSSEQGFGKTTLMNTLLTNVSHHRMISTGERKCFLRDEVFRYTLPLLTHSKSVHNTKYVLWFEDVKTEDTELIRSLIDEYSSSKQQSLNIVLTGQSFHSYPKRFSRHFIPIIIHQSISTLIDSIYSIPIKNWLEEFSADAITHPLELAHACVLTLAESFEFLKENFINIQWNLHNVEAIVNGMFLLEGKLKRTGGGASKVSNKISTKHSKKKQDEQLATLVRLFCHELSRIICDRLIDAQDRVRFQEFLCRTIITNFCTELEFYTLSSNVVQINQTTDSSVGGRKQVKFKAGLVEERTAIECLDGPIISFGKIIGIPKLKDISQVPAEGLFEKLIQSTYFSKSILAMHNEFTNVKDPHASQYQESNDNQMSTALRSCQSQWGKSTHMDLVFLPRTMRHLTNLVRLFSLSQNGHALLRANQIGLGRQDLVQFAAFITEQQFSDAHSYVPTIDENESVKQCLRTNCLLAGLKQKNIVVLIRENLLSDEMVNQLYLFTCEGFYPGLFSNEELIRIASALSPSLPSNRRTTKTNSVLKTFFARIRRRLHLVILENDQHLRHSGLLSSCYVEEYQNWTKDEIVTIAKYWMTKILNSINAIDSTASFDLACQALADIHLSLDHFRLFTLKNIRKTIEIFFKFYQIIQLKEARRLSRCESMLHRTNKSRQLIEMNEQLCVELQNEIDHLQGKLAELDHELQLKKKNFSLAVEDCREEEKLLNEMRTALERLKKDVEAAVENANPQYENALNALRLLNKADYDEIRTFRQPPQPVLAVMNTICIMFNRKPEWNEAKILTVKEDFFDDLVFYDKDNVSDEVFDMLTKIVSFDTFTPTYVATASKAASSLCAWILAVYEYAKVARAQKALREQVKAYEKLYNKRQQILGEKRLYAEKLKEELADFITKRREQFAELQSKVKRLNHLRSVIDATRAMLQLIDEDIQHWQNEVQQGRLNQQTAITDALQISLYFSYLSQFNVDQRQEFLSQWQTNVLQPSLPVRSDFNLLNMIFNEKEFNDYLLQYDSVSINDQNAILNAVILANQLHNTFVLFVNNPENDTSLWHNLLHDFNGEEASYEIQLYLEYKQNRISLPSGTSSGIAAPQDQSQIRQRISSSKTIATEVTEKSSIWDSASNCSRPGTGTRLAKPAGKFSLNDFEQKKYPINIPEFSLDEYERPKDNIIHLSGKQSEDFDKDLLIAMFFGNIVIVDECDLLDLNPFIYRFLCWSSRHDQYTPTFPNLFRFGDQEIFINSSFRLILNYHQIDRSQWRNLLLNNRLINTSFGLKKLEIDFWLRLIEHRCQKDFIKQVRSNYQRQLTYLNEQYQRRENLVDILETKENLTIDSNELLADLKKSNENRISIETTLNEYRIQFNVLCTRTGGEAYKDISKELAQLYILLRDGVSQLKLPIQWFLQILTKNLPRRVEITKNTDLSNYNSNMINKVQARETYLRCFQSIYSYLSSAMCKDQLEYVLILFALLTQDRSQDIQLFQTIMTKFNPETQQVIPDFLNDEKRPSFVDRNSWVLCLSDVINRKYPNLSEHLIDHQHEWKEYLFSTSKLDFMNKSPFEQTTTMNTIDRFLLSIILLPNKIPDLIHTFLIYHYGGQLHDKSVSSIDDVHRLTTDKILQPTNNLILVWTSSSAFVDPIEEIHTLSNEMDQSVRLVSSIDEKRLERIICNDKDSWLIITELHLFGDNLQQIQKYLLSQKNKIIWLLCDPSYETQIPHWLTQRCLQVYLTDSTPSALQLRFQQKLLPNNKFCQHKKQIEQNLDIHTYLISKRVFAKNWTNLTEINLYMDLNHHINTNQSNMIDYTNYIQTEDEQILMNYIRQSTDPCTLVRQISDPIQLPSAHLFVIFRRLFAGILLSNERVSSTKEDQMIFVESIVRHYLDRLRSIDSHQSSHSSPIDLFVSNECVLMRKLSTALCHRMDHLLEVFARVEAASPETKLFIHSILHDFAMANFVRNYQLTLEHLYKMNSNDVNLKFIRRRRQFLQLIRRKRDDNLLFHLKCDHKHDRSNALTVSGVHSSTNIDAKGLNISLDVSCSTDAPVLSSIILDTNAPCYLPVMNNDKENNSELILLSIDKPQS</sequence>
<dbReference type="InterPro" id="IPR041466">
    <property type="entry name" value="Dynein_AAA5_ext"/>
</dbReference>
<dbReference type="InterPro" id="IPR035699">
    <property type="entry name" value="AAA_6"/>
</dbReference>